<accession>A0A1B6CYW8</accession>
<feature type="region of interest" description="Disordered" evidence="4">
    <location>
        <begin position="131"/>
        <end position="166"/>
    </location>
</feature>
<keyword evidence="3" id="KW-0539">Nucleus</keyword>
<dbReference type="GO" id="GO:0003712">
    <property type="term" value="F:transcription coregulator activity"/>
    <property type="evidence" value="ECO:0007669"/>
    <property type="project" value="TreeGrafter"/>
</dbReference>
<dbReference type="AlphaFoldDB" id="A0A1B6CYW8"/>
<proteinExistence type="predicted"/>
<protein>
    <submittedName>
        <fullName evidence="5">Uncharacterized protein</fullName>
    </submittedName>
</protein>
<organism evidence="5">
    <name type="scientific">Clastoptera arizonana</name>
    <name type="common">Arizona spittle bug</name>
    <dbReference type="NCBI Taxonomy" id="38151"/>
    <lineage>
        <taxon>Eukaryota</taxon>
        <taxon>Metazoa</taxon>
        <taxon>Ecdysozoa</taxon>
        <taxon>Arthropoda</taxon>
        <taxon>Hexapoda</taxon>
        <taxon>Insecta</taxon>
        <taxon>Pterygota</taxon>
        <taxon>Neoptera</taxon>
        <taxon>Paraneoptera</taxon>
        <taxon>Hemiptera</taxon>
        <taxon>Auchenorrhyncha</taxon>
        <taxon>Cercopoidea</taxon>
        <taxon>Clastopteridae</taxon>
        <taxon>Clastoptera</taxon>
    </lineage>
</organism>
<evidence type="ECO:0000256" key="2">
    <source>
        <dbReference type="ARBA" id="ARBA00023163"/>
    </source>
</evidence>
<reference evidence="5" key="1">
    <citation type="submission" date="2015-12" db="EMBL/GenBank/DDBJ databases">
        <title>De novo transcriptome assembly of four potential Pierce s Disease insect vectors from Arizona vineyards.</title>
        <authorList>
            <person name="Tassone E.E."/>
        </authorList>
    </citation>
    <scope>NUCLEOTIDE SEQUENCE</scope>
</reference>
<feature type="compositionally biased region" description="Acidic residues" evidence="4">
    <location>
        <begin position="131"/>
        <end position="155"/>
    </location>
</feature>
<gene>
    <name evidence="5" type="ORF">g.13523</name>
</gene>
<evidence type="ECO:0000313" key="5">
    <source>
        <dbReference type="EMBL" id="JAS18670.1"/>
    </source>
</evidence>
<dbReference type="PANTHER" id="PTHR16088:SF3">
    <property type="entry name" value="GON-4-LIKE PROTEIN"/>
    <property type="match status" value="1"/>
</dbReference>
<evidence type="ECO:0000256" key="4">
    <source>
        <dbReference type="SAM" id="MobiDB-lite"/>
    </source>
</evidence>
<dbReference type="InterPro" id="IPR052435">
    <property type="entry name" value="YY1-Transcr_Regul"/>
</dbReference>
<name>A0A1B6CYW8_9HEMI</name>
<keyword evidence="2" id="KW-0804">Transcription</keyword>
<evidence type="ECO:0000256" key="3">
    <source>
        <dbReference type="ARBA" id="ARBA00023242"/>
    </source>
</evidence>
<keyword evidence="1" id="KW-0805">Transcription regulation</keyword>
<dbReference type="PANTHER" id="PTHR16088">
    <property type="entry name" value="YY1 ASSOCIATED PROTEIN-RELATED"/>
    <property type="match status" value="1"/>
</dbReference>
<dbReference type="GO" id="GO:0006355">
    <property type="term" value="P:regulation of DNA-templated transcription"/>
    <property type="evidence" value="ECO:0007669"/>
    <property type="project" value="TreeGrafter"/>
</dbReference>
<dbReference type="EMBL" id="GEDC01018628">
    <property type="protein sequence ID" value="JAS18670.1"/>
    <property type="molecule type" value="Transcribed_RNA"/>
</dbReference>
<dbReference type="GO" id="GO:0005634">
    <property type="term" value="C:nucleus"/>
    <property type="evidence" value="ECO:0007669"/>
    <property type="project" value="TreeGrafter"/>
</dbReference>
<sequence length="620" mass="71265">MSEKKIVGSTPKKRKKALTIKKGRKIPKFMDELVDEEIERELDLKAEKNNLTVVNVKNIIKSVITNKDVLKMVNQSLNGEVGCLYEPKLTRAKTKELLQKDPNAALHPVLTLTPVKSVSSPVVKVFIDNELSEDSSDDEYNPNEEEEPVSDDDDKDVSNSVASDLDSLPLTPASALVADVPDPDLLDEGLFVKPQENVGQRTRSKLSLSSTPLEVIEQSFIPPDITHDMYETACENEDWADFLKEFCQPLDNIGNETLDDIDADPEYNVLADEDAEEVDKEELRMDRGVRVSRKELNSLISELMEYTDIMNNELDNTENLRNSTIDKSLLQDELQDSVREQPTAYQKNELHEEQLISKEGIDFKTILSFTPEQQLLLSQQMRQHIQLLTQHFLQTYNHPILHRFSSKCKESLNTLYYLGKGKESSFFKPFNLEPALKIISDWERILDDPEKNKSIINVSYNNADFPKEMKKLVMESTAFIYPLLLPPTPFLKLDRKPTVSFIYQEEILVALWLEQFVPYMEANPNVFKKVQINQLARLIAEINMPHANLGRLSQYISAMKNKKTINPIKYYFINRATPKIQHYVVPLKEGITASKHPLALLPKIWRHFLLERNNFIHNIR</sequence>
<evidence type="ECO:0000256" key="1">
    <source>
        <dbReference type="ARBA" id="ARBA00023015"/>
    </source>
</evidence>